<proteinExistence type="predicted"/>
<accession>A0A3B0Z2D2</accession>
<dbReference type="EMBL" id="UOFL01000222">
    <property type="protein sequence ID" value="VAW81622.1"/>
    <property type="molecule type" value="Genomic_DNA"/>
</dbReference>
<dbReference type="AlphaFoldDB" id="A0A3B0Z2D2"/>
<organism evidence="1">
    <name type="scientific">hydrothermal vent metagenome</name>
    <dbReference type="NCBI Taxonomy" id="652676"/>
    <lineage>
        <taxon>unclassified sequences</taxon>
        <taxon>metagenomes</taxon>
        <taxon>ecological metagenomes</taxon>
    </lineage>
</organism>
<protein>
    <recommendedName>
        <fullName evidence="2">Crp/Fnr family transcriptional regulator</fullName>
    </recommendedName>
</protein>
<name>A0A3B0Z2D2_9ZZZZ</name>
<evidence type="ECO:0000313" key="1">
    <source>
        <dbReference type="EMBL" id="VAW81622.1"/>
    </source>
</evidence>
<reference evidence="1" key="1">
    <citation type="submission" date="2018-06" db="EMBL/GenBank/DDBJ databases">
        <authorList>
            <person name="Zhirakovskaya E."/>
        </authorList>
    </citation>
    <scope>NUCLEOTIDE SEQUENCE</scope>
</reference>
<gene>
    <name evidence="1" type="ORF">MNBD_GAMMA12-704</name>
</gene>
<evidence type="ECO:0008006" key="2">
    <source>
        <dbReference type="Google" id="ProtNLM"/>
    </source>
</evidence>
<sequence length="120" mass="13717">MTSLQNDKKRLTSLLGQLDSAQRRTLVDFAEFLSGKSEPEPVVEITSPIIQPRPEKESVVKGIRRLSGSYPMLEKSILFNETSKYMSMHVMQGVSAKEIIDLLETFFAEQYQLYLSENQE</sequence>